<accession>A0A1I1DWT6</accession>
<keyword evidence="3" id="KW-1185">Reference proteome</keyword>
<dbReference type="OrthoDB" id="637392at2"/>
<dbReference type="InterPro" id="IPR028994">
    <property type="entry name" value="Integrin_alpha_N"/>
</dbReference>
<evidence type="ECO:0000256" key="1">
    <source>
        <dbReference type="SAM" id="SignalP"/>
    </source>
</evidence>
<gene>
    <name evidence="2" type="ORF">SAMN05421780_101517</name>
</gene>
<dbReference type="RefSeq" id="WP_091506765.1">
    <property type="nucleotide sequence ID" value="NZ_FOLE01000001.1"/>
</dbReference>
<dbReference type="STRING" id="927664.SAMN05421780_101517"/>
<dbReference type="AlphaFoldDB" id="A0A1I1DWT6"/>
<protein>
    <recommendedName>
        <fullName evidence="4">Repeat domain-containing protein</fullName>
    </recommendedName>
</protein>
<keyword evidence="1" id="KW-0732">Signal</keyword>
<evidence type="ECO:0000313" key="3">
    <source>
        <dbReference type="Proteomes" id="UP000199514"/>
    </source>
</evidence>
<reference evidence="2 3" key="1">
    <citation type="submission" date="2016-10" db="EMBL/GenBank/DDBJ databases">
        <authorList>
            <person name="de Groot N.N."/>
        </authorList>
    </citation>
    <scope>NUCLEOTIDE SEQUENCE [LARGE SCALE GENOMIC DNA]</scope>
    <source>
        <strain evidence="2 3">DSM 6793</strain>
    </source>
</reference>
<feature type="chain" id="PRO_5011681040" description="Repeat domain-containing protein" evidence="1">
    <location>
        <begin position="23"/>
        <end position="180"/>
    </location>
</feature>
<evidence type="ECO:0000313" key="2">
    <source>
        <dbReference type="EMBL" id="SFB79519.1"/>
    </source>
</evidence>
<name>A0A1I1DWT6_9BACT</name>
<dbReference type="SUPFAM" id="SSF69318">
    <property type="entry name" value="Integrin alpha N-terminal domain"/>
    <property type="match status" value="1"/>
</dbReference>
<evidence type="ECO:0008006" key="4">
    <source>
        <dbReference type="Google" id="ProtNLM"/>
    </source>
</evidence>
<dbReference type="Proteomes" id="UP000199514">
    <property type="component" value="Unassembled WGS sequence"/>
</dbReference>
<sequence>MKILKISAILFFCWGINLTGFAQKIPADALKGDFDGDGKPEFAWITSNMKEQKTEDDFGQCNGGDCQCIIRFSNPKIRGIIVPQCIGSDALQNEGDLNGDGRDELSLVPSWWTSCWQACHVYTFQTNGRWRELIKPFSVYCSHLADNPDVVRSVAPKTIEIRESTMGEEIGIKTRKIKVN</sequence>
<dbReference type="EMBL" id="FOLE01000001">
    <property type="protein sequence ID" value="SFB79519.1"/>
    <property type="molecule type" value="Genomic_DNA"/>
</dbReference>
<proteinExistence type="predicted"/>
<organism evidence="2 3">
    <name type="scientific">Flexibacter flexilis DSM 6793</name>
    <dbReference type="NCBI Taxonomy" id="927664"/>
    <lineage>
        <taxon>Bacteria</taxon>
        <taxon>Pseudomonadati</taxon>
        <taxon>Bacteroidota</taxon>
        <taxon>Cytophagia</taxon>
        <taxon>Cytophagales</taxon>
        <taxon>Flexibacteraceae</taxon>
        <taxon>Flexibacter</taxon>
    </lineage>
</organism>
<feature type="signal peptide" evidence="1">
    <location>
        <begin position="1"/>
        <end position="22"/>
    </location>
</feature>